<dbReference type="EMBL" id="BARW01029446">
    <property type="protein sequence ID" value="GAJ09558.1"/>
    <property type="molecule type" value="Genomic_DNA"/>
</dbReference>
<dbReference type="Gene3D" id="3.40.50.2000">
    <property type="entry name" value="Glycogen Phosphorylase B"/>
    <property type="match status" value="2"/>
</dbReference>
<accession>X1TW52</accession>
<name>X1TW52_9ZZZZ</name>
<dbReference type="GO" id="GO:0016757">
    <property type="term" value="F:glycosyltransferase activity"/>
    <property type="evidence" value="ECO:0007669"/>
    <property type="project" value="InterPro"/>
</dbReference>
<proteinExistence type="predicted"/>
<dbReference type="Pfam" id="PF00534">
    <property type="entry name" value="Glycos_transf_1"/>
    <property type="match status" value="1"/>
</dbReference>
<evidence type="ECO:0000313" key="2">
    <source>
        <dbReference type="EMBL" id="GAJ09558.1"/>
    </source>
</evidence>
<evidence type="ECO:0000259" key="1">
    <source>
        <dbReference type="Pfam" id="PF00534"/>
    </source>
</evidence>
<sequence length="83" mass="9041">SPTVIKEALACSLPIVSVDVGDAREVIKDAANCYICKQEPVNIAEGIKLALNNGIRTAARNNIKHLSAKKIARKIIELYKKII</sequence>
<reference evidence="2" key="1">
    <citation type="journal article" date="2014" name="Front. Microbiol.">
        <title>High frequency of phylogenetically diverse reductive dehalogenase-homologous genes in deep subseafloor sedimentary metagenomes.</title>
        <authorList>
            <person name="Kawai M."/>
            <person name="Futagami T."/>
            <person name="Toyoda A."/>
            <person name="Takaki Y."/>
            <person name="Nishi S."/>
            <person name="Hori S."/>
            <person name="Arai W."/>
            <person name="Tsubouchi T."/>
            <person name="Morono Y."/>
            <person name="Uchiyama I."/>
            <person name="Ito T."/>
            <person name="Fujiyama A."/>
            <person name="Inagaki F."/>
            <person name="Takami H."/>
        </authorList>
    </citation>
    <scope>NUCLEOTIDE SEQUENCE</scope>
    <source>
        <strain evidence="2">Expedition CK06-06</strain>
    </source>
</reference>
<comment type="caution">
    <text evidence="2">The sequence shown here is derived from an EMBL/GenBank/DDBJ whole genome shotgun (WGS) entry which is preliminary data.</text>
</comment>
<organism evidence="2">
    <name type="scientific">marine sediment metagenome</name>
    <dbReference type="NCBI Taxonomy" id="412755"/>
    <lineage>
        <taxon>unclassified sequences</taxon>
        <taxon>metagenomes</taxon>
        <taxon>ecological metagenomes</taxon>
    </lineage>
</organism>
<dbReference type="InterPro" id="IPR001296">
    <property type="entry name" value="Glyco_trans_1"/>
</dbReference>
<feature type="domain" description="Glycosyl transferase family 1" evidence="1">
    <location>
        <begin position="2"/>
        <end position="60"/>
    </location>
</feature>
<feature type="non-terminal residue" evidence="2">
    <location>
        <position position="1"/>
    </location>
</feature>
<dbReference type="SUPFAM" id="SSF53756">
    <property type="entry name" value="UDP-Glycosyltransferase/glycogen phosphorylase"/>
    <property type="match status" value="1"/>
</dbReference>
<gene>
    <name evidence="2" type="ORF">S12H4_47314</name>
</gene>
<protein>
    <recommendedName>
        <fullName evidence="1">Glycosyl transferase family 1 domain-containing protein</fullName>
    </recommendedName>
</protein>
<dbReference type="AlphaFoldDB" id="X1TW52"/>